<reference evidence="9" key="1">
    <citation type="submission" date="2016-09" db="EMBL/GenBank/DDBJ databases">
        <title>Complete Genome Sequence of Brevibacterium linens SMQ-1335.</title>
        <authorList>
            <person name="de Melo A.G."/>
            <person name="Labrie S.J."/>
            <person name="Dumaresq J."/>
            <person name="Roberts R.J."/>
            <person name="Tremblay D.M."/>
            <person name="Moineau S."/>
        </authorList>
    </citation>
    <scope>NUCLEOTIDE SEQUENCE [LARGE SCALE GENOMIC DNA]</scope>
    <source>
        <strain evidence="9">SMQ-1335</strain>
    </source>
</reference>
<dbReference type="Gene3D" id="3.40.50.1010">
    <property type="entry name" value="5'-nuclease"/>
    <property type="match status" value="1"/>
</dbReference>
<dbReference type="Pfam" id="PF01850">
    <property type="entry name" value="PIN"/>
    <property type="match status" value="1"/>
</dbReference>
<dbReference type="InterPro" id="IPR050556">
    <property type="entry name" value="Type_II_TA_system_RNase"/>
</dbReference>
<keyword evidence="6" id="KW-0460">Magnesium</keyword>
<protein>
    <submittedName>
        <fullName evidence="8">VapC toxin protein</fullName>
    </submittedName>
</protein>
<evidence type="ECO:0000256" key="6">
    <source>
        <dbReference type="ARBA" id="ARBA00022842"/>
    </source>
</evidence>
<sequence length="141" mass="15498">MNFLLDTNVLSALRVRGRNPEVESWSSSVPAQAQFVSALSISEIERGVTAKERTDSQQGKILRMWFEEMLLPGFAGRILPFDLPAARALGSFRVPEHAPLDDALIASIAVAHQMTVATRNTKHFEALAGVRLVNPWTGQSN</sequence>
<keyword evidence="5" id="KW-0378">Hydrolase</keyword>
<dbReference type="OrthoDB" id="9804823at2"/>
<dbReference type="GO" id="GO:0016787">
    <property type="term" value="F:hydrolase activity"/>
    <property type="evidence" value="ECO:0007669"/>
    <property type="project" value="UniProtKB-KW"/>
</dbReference>
<evidence type="ECO:0000256" key="2">
    <source>
        <dbReference type="ARBA" id="ARBA00022649"/>
    </source>
</evidence>
<dbReference type="EMBL" id="CP017150">
    <property type="protein sequence ID" value="AOP54163.1"/>
    <property type="molecule type" value="Genomic_DNA"/>
</dbReference>
<evidence type="ECO:0000256" key="7">
    <source>
        <dbReference type="ARBA" id="ARBA00038093"/>
    </source>
</evidence>
<evidence type="ECO:0000256" key="4">
    <source>
        <dbReference type="ARBA" id="ARBA00022723"/>
    </source>
</evidence>
<dbReference type="PATRIC" id="fig|1703.10.peg.2533"/>
<dbReference type="KEGG" id="blin:BLSMQ_2457"/>
<evidence type="ECO:0000256" key="3">
    <source>
        <dbReference type="ARBA" id="ARBA00022722"/>
    </source>
</evidence>
<name>A0A1D7W548_BREAU</name>
<dbReference type="PANTHER" id="PTHR33653:SF1">
    <property type="entry name" value="RIBONUCLEASE VAPC2"/>
    <property type="match status" value="1"/>
</dbReference>
<dbReference type="RefSeq" id="WP_069600377.1">
    <property type="nucleotide sequence ID" value="NZ_CP017150.1"/>
</dbReference>
<organism evidence="8 9">
    <name type="scientific">Brevibacterium aurantiacum</name>
    <dbReference type="NCBI Taxonomy" id="273384"/>
    <lineage>
        <taxon>Bacteria</taxon>
        <taxon>Bacillati</taxon>
        <taxon>Actinomycetota</taxon>
        <taxon>Actinomycetes</taxon>
        <taxon>Micrococcales</taxon>
        <taxon>Brevibacteriaceae</taxon>
        <taxon>Brevibacterium</taxon>
    </lineage>
</organism>
<accession>A0A1D7W548</accession>
<keyword evidence="4" id="KW-0479">Metal-binding</keyword>
<dbReference type="GO" id="GO:0046872">
    <property type="term" value="F:metal ion binding"/>
    <property type="evidence" value="ECO:0007669"/>
    <property type="project" value="UniProtKB-KW"/>
</dbReference>
<dbReference type="InterPro" id="IPR029060">
    <property type="entry name" value="PIN-like_dom_sf"/>
</dbReference>
<keyword evidence="2" id="KW-1277">Toxin-antitoxin system</keyword>
<proteinExistence type="inferred from homology"/>
<dbReference type="GO" id="GO:0004518">
    <property type="term" value="F:nuclease activity"/>
    <property type="evidence" value="ECO:0007669"/>
    <property type="project" value="UniProtKB-KW"/>
</dbReference>
<evidence type="ECO:0000256" key="5">
    <source>
        <dbReference type="ARBA" id="ARBA00022801"/>
    </source>
</evidence>
<dbReference type="CDD" id="cd18746">
    <property type="entry name" value="PIN_VapC4-5_FitB-like"/>
    <property type="match status" value="1"/>
</dbReference>
<gene>
    <name evidence="8" type="ORF">BLSMQ_2457</name>
</gene>
<dbReference type="PANTHER" id="PTHR33653">
    <property type="entry name" value="RIBONUCLEASE VAPC2"/>
    <property type="match status" value="1"/>
</dbReference>
<dbReference type="InterPro" id="IPR002716">
    <property type="entry name" value="PIN_dom"/>
</dbReference>
<comment type="cofactor">
    <cofactor evidence="1">
        <name>Mg(2+)</name>
        <dbReference type="ChEBI" id="CHEBI:18420"/>
    </cofactor>
</comment>
<dbReference type="Proteomes" id="UP000094793">
    <property type="component" value="Chromosome"/>
</dbReference>
<keyword evidence="3" id="KW-0540">Nuclease</keyword>
<evidence type="ECO:0000313" key="9">
    <source>
        <dbReference type="Proteomes" id="UP000094793"/>
    </source>
</evidence>
<comment type="similarity">
    <text evidence="7">Belongs to the PINc/VapC protein family.</text>
</comment>
<dbReference type="AlphaFoldDB" id="A0A1D7W548"/>
<dbReference type="SUPFAM" id="SSF88723">
    <property type="entry name" value="PIN domain-like"/>
    <property type="match status" value="1"/>
</dbReference>
<evidence type="ECO:0000313" key="8">
    <source>
        <dbReference type="EMBL" id="AOP54163.1"/>
    </source>
</evidence>
<evidence type="ECO:0000256" key="1">
    <source>
        <dbReference type="ARBA" id="ARBA00001946"/>
    </source>
</evidence>